<comment type="caution">
    <text evidence="8">The sequence shown here is derived from an EMBL/GenBank/DDBJ whole genome shotgun (WGS) entry which is preliminary data.</text>
</comment>
<dbReference type="InterPro" id="IPR011004">
    <property type="entry name" value="Trimer_LpxA-like_sf"/>
</dbReference>
<gene>
    <name evidence="8" type="ORF">FYK55_24200</name>
</gene>
<keyword evidence="4" id="KW-0012">Acyltransferase</keyword>
<dbReference type="EMBL" id="VWOX01000019">
    <property type="protein sequence ID" value="KAA5539500.1"/>
    <property type="molecule type" value="Genomic_DNA"/>
</dbReference>
<dbReference type="SMART" id="SM01266">
    <property type="entry name" value="Mac"/>
    <property type="match status" value="1"/>
</dbReference>
<comment type="similarity">
    <text evidence="1">Belongs to the transferase hexapeptide repeat family.</text>
</comment>
<dbReference type="PROSITE" id="PS00101">
    <property type="entry name" value="HEXAPEP_TRANSFERASES"/>
    <property type="match status" value="1"/>
</dbReference>
<evidence type="ECO:0000256" key="2">
    <source>
        <dbReference type="ARBA" id="ARBA00022679"/>
    </source>
</evidence>
<evidence type="ECO:0000256" key="4">
    <source>
        <dbReference type="ARBA" id="ARBA00023315"/>
    </source>
</evidence>
<protein>
    <recommendedName>
        <fullName evidence="6">Nodulation protein L</fullName>
    </recommendedName>
</protein>
<dbReference type="SUPFAM" id="SSF51161">
    <property type="entry name" value="Trimeric LpxA-like enzymes"/>
    <property type="match status" value="1"/>
</dbReference>
<dbReference type="GO" id="GO:0005829">
    <property type="term" value="C:cytosol"/>
    <property type="evidence" value="ECO:0007669"/>
    <property type="project" value="TreeGrafter"/>
</dbReference>
<proteinExistence type="inferred from homology"/>
<evidence type="ECO:0000256" key="3">
    <source>
        <dbReference type="ARBA" id="ARBA00022737"/>
    </source>
</evidence>
<accession>A0A5M6CYJ8</accession>
<dbReference type="InterPro" id="IPR001451">
    <property type="entry name" value="Hexapep"/>
</dbReference>
<evidence type="ECO:0000256" key="5">
    <source>
        <dbReference type="ARBA" id="ARBA00055587"/>
    </source>
</evidence>
<dbReference type="InterPro" id="IPR018357">
    <property type="entry name" value="Hexapep_transf_CS"/>
</dbReference>
<dbReference type="InterPro" id="IPR024688">
    <property type="entry name" value="Mac_dom"/>
</dbReference>
<dbReference type="GO" id="GO:0016407">
    <property type="term" value="F:acetyltransferase activity"/>
    <property type="evidence" value="ECO:0007669"/>
    <property type="project" value="InterPro"/>
</dbReference>
<evidence type="ECO:0000256" key="6">
    <source>
        <dbReference type="ARBA" id="ARBA00067695"/>
    </source>
</evidence>
<dbReference type="Gene3D" id="2.160.10.10">
    <property type="entry name" value="Hexapeptide repeat proteins"/>
    <property type="match status" value="1"/>
</dbReference>
<dbReference type="Proteomes" id="UP000324479">
    <property type="component" value="Unassembled WGS sequence"/>
</dbReference>
<evidence type="ECO:0000313" key="9">
    <source>
        <dbReference type="Proteomes" id="UP000324479"/>
    </source>
</evidence>
<evidence type="ECO:0000256" key="1">
    <source>
        <dbReference type="ARBA" id="ARBA00007274"/>
    </source>
</evidence>
<reference evidence="8 9" key="1">
    <citation type="submission" date="2019-08" db="EMBL/GenBank/DDBJ databases">
        <authorList>
            <person name="Dhanesh K."/>
            <person name="Kumar G."/>
            <person name="Sasikala C."/>
            <person name="Venkata Ramana C."/>
        </authorList>
    </citation>
    <scope>NUCLEOTIDE SEQUENCE [LARGE SCALE GENOMIC DNA]</scope>
    <source>
        <strain evidence="8 9">JC645</strain>
    </source>
</reference>
<keyword evidence="9" id="KW-1185">Reference proteome</keyword>
<dbReference type="Pfam" id="PF12464">
    <property type="entry name" value="Mac"/>
    <property type="match status" value="1"/>
</dbReference>
<dbReference type="FunFam" id="2.160.10.10:FF:000025">
    <property type="entry name" value="Hexapeptide-repeat containing-acetyltransferase"/>
    <property type="match status" value="1"/>
</dbReference>
<keyword evidence="2 8" id="KW-0808">Transferase</keyword>
<comment type="function">
    <text evidence="5">Acetyltransferase implicated in the O-acetylation of Nod factors.</text>
</comment>
<dbReference type="PANTHER" id="PTHR23416">
    <property type="entry name" value="SIALIC ACID SYNTHASE-RELATED"/>
    <property type="match status" value="1"/>
</dbReference>
<dbReference type="GO" id="GO:0008374">
    <property type="term" value="F:O-acyltransferase activity"/>
    <property type="evidence" value="ECO:0007669"/>
    <property type="project" value="TreeGrafter"/>
</dbReference>
<evidence type="ECO:0000313" key="8">
    <source>
        <dbReference type="EMBL" id="KAA5539500.1"/>
    </source>
</evidence>
<name>A0A5M6CYJ8_9BACT</name>
<dbReference type="Pfam" id="PF00132">
    <property type="entry name" value="Hexapep"/>
    <property type="match status" value="1"/>
</dbReference>
<dbReference type="CDD" id="cd03357">
    <property type="entry name" value="LbH_MAT_GAT"/>
    <property type="match status" value="1"/>
</dbReference>
<evidence type="ECO:0000259" key="7">
    <source>
        <dbReference type="SMART" id="SM01266"/>
    </source>
</evidence>
<keyword evidence="3" id="KW-0677">Repeat</keyword>
<dbReference type="AlphaFoldDB" id="A0A5M6CYJ8"/>
<sequence length="189" mass="20281">MIAGQLYDPNDTQLSQLRLIARRRCRELNQLEPGKDTEQRRLLIELFGAGGESVGLEPPFHCDYGKNIFFGRGVYLNFDCVILDVCPVRLGDNVLLGPGVHLYTATHPLDALQRRSKESGKPVTIGSDVWLGGRVVVCPGVTIGPGTVIGAGSVVTRDLPAGVLAAGNPARIIRALNPADRRSEEADGA</sequence>
<dbReference type="InterPro" id="IPR051159">
    <property type="entry name" value="Hexapeptide_acetyltransf"/>
</dbReference>
<organism evidence="8 9">
    <name type="scientific">Roseiconus nitratireducens</name>
    <dbReference type="NCBI Taxonomy" id="2605748"/>
    <lineage>
        <taxon>Bacteria</taxon>
        <taxon>Pseudomonadati</taxon>
        <taxon>Planctomycetota</taxon>
        <taxon>Planctomycetia</taxon>
        <taxon>Pirellulales</taxon>
        <taxon>Pirellulaceae</taxon>
        <taxon>Roseiconus</taxon>
    </lineage>
</organism>
<dbReference type="PANTHER" id="PTHR23416:SF23">
    <property type="entry name" value="ACETYLTRANSFERASE C18B11.09C-RELATED"/>
    <property type="match status" value="1"/>
</dbReference>
<feature type="domain" description="Maltose/galactoside acetyltransferase" evidence="7">
    <location>
        <begin position="1"/>
        <end position="52"/>
    </location>
</feature>